<dbReference type="EMBL" id="JAKVIN010000015">
    <property type="protein sequence ID" value="MCJ8152014.1"/>
    <property type="molecule type" value="Genomic_DNA"/>
</dbReference>
<evidence type="ECO:0000313" key="3">
    <source>
        <dbReference type="Proteomes" id="UP001201844"/>
    </source>
</evidence>
<dbReference type="RefSeq" id="WP_241605748.1">
    <property type="nucleotide sequence ID" value="NZ_JAKVIN010000015.1"/>
</dbReference>
<keyword evidence="3" id="KW-1185">Reference proteome</keyword>
<reference evidence="2 3" key="1">
    <citation type="submission" date="2022-02" db="EMBL/GenBank/DDBJ databases">
        <title>Shinella B3.7 sp. nov., isolated from Sediment (Zhairuo Island).</title>
        <authorList>
            <person name="Chen G."/>
        </authorList>
    </citation>
    <scope>NUCLEOTIDE SEQUENCE [LARGE SCALE GENOMIC DNA]</scope>
    <source>
        <strain evidence="2 3">B3.7</strain>
        <plasmid evidence="2">unnamed</plasmid>
    </source>
</reference>
<keyword evidence="1" id="KW-0732">Signal</keyword>
<protein>
    <recommendedName>
        <fullName evidence="4">Curlin associated repeat-containing protein</fullName>
    </recommendedName>
</protein>
<accession>A0ABT0CTS8</accession>
<feature type="signal peptide" evidence="1">
    <location>
        <begin position="1"/>
        <end position="30"/>
    </location>
</feature>
<keyword evidence="2" id="KW-0614">Plasmid</keyword>
<evidence type="ECO:0008006" key="4">
    <source>
        <dbReference type="Google" id="ProtNLM"/>
    </source>
</evidence>
<dbReference type="Proteomes" id="UP001201844">
    <property type="component" value="Unassembled WGS sequence"/>
</dbReference>
<gene>
    <name evidence="2" type="ORF">MKI86_23075</name>
</gene>
<evidence type="ECO:0000313" key="2">
    <source>
        <dbReference type="EMBL" id="MCJ8152014.1"/>
    </source>
</evidence>
<sequence length="202" mass="20854">MKRYRNSLASFLQGALVVGTLAATIAPAAAEGMLIADYEASPATINALMEPIQPFLGSEAGSTTSIIQLGEGNSAHAGINGNGSLAVIQQAGTGNRAVQAVEGHSSAALLVQGGKNNSVVQASRGDNNFQLVGVSGENNQIAYVQDGNSLAGVLDVRDSKNSTVVAIQTEQSGRYMMPTGLRGLENKTVVVVPGRMYVLPKR</sequence>
<feature type="chain" id="PRO_5046073713" description="Curlin associated repeat-containing protein" evidence="1">
    <location>
        <begin position="31"/>
        <end position="202"/>
    </location>
</feature>
<comment type="caution">
    <text evidence="2">The sequence shown here is derived from an EMBL/GenBank/DDBJ whole genome shotgun (WGS) entry which is preliminary data.</text>
</comment>
<evidence type="ECO:0000256" key="1">
    <source>
        <dbReference type="SAM" id="SignalP"/>
    </source>
</evidence>
<organism evidence="2 3">
    <name type="scientific">Shinella sedimenti</name>
    <dbReference type="NCBI Taxonomy" id="2919913"/>
    <lineage>
        <taxon>Bacteria</taxon>
        <taxon>Pseudomonadati</taxon>
        <taxon>Pseudomonadota</taxon>
        <taxon>Alphaproteobacteria</taxon>
        <taxon>Hyphomicrobiales</taxon>
        <taxon>Rhizobiaceae</taxon>
        <taxon>Shinella</taxon>
    </lineage>
</organism>
<geneLocation type="plasmid" evidence="2">
    <name>unnamed</name>
</geneLocation>
<name>A0ABT0CTS8_9HYPH</name>
<proteinExistence type="predicted"/>